<dbReference type="EnsemblMetazoa" id="XM_022811097">
    <property type="protein sequence ID" value="XP_022666832"/>
    <property type="gene ID" value="LOC111252736"/>
</dbReference>
<feature type="domain" description="Cation efflux protein cytoplasmic" evidence="16">
    <location>
        <begin position="414"/>
        <end position="489"/>
    </location>
</feature>
<dbReference type="InterPro" id="IPR027469">
    <property type="entry name" value="Cation_efflux_TMD_sf"/>
</dbReference>
<dbReference type="NCBIfam" id="TIGR01297">
    <property type="entry name" value="CDF"/>
    <property type="match status" value="1"/>
</dbReference>
<sequence>MNAFRRALTGKNEPENGSDGDLANLCRDDELIGVLDSAQTRLALVEELETVVNVDNSLNNVTALAATVLGAGVGDGPGGPPLLAASAGPVVVGGTATTGLKVQHQHHHHGYVGEDQLIGDVASSESTSLLDDSSDDSGADENSPAPHCHQSMVGASADEPGKGATWKLCCAFGLCLCFMIAEMIGAYISNSTAIYSDAAHMLTDLTGFGLSIAAIMISARRKPTSRLPFGFYRAEILGAVASVLLIWVVTGILVYASIKRIQTDDFEIDANTMMLVSAAGVVMNATMAAILHGSVPCVLNISGGGHCHSHGGLSSGHGTHIGHGNVGEQGVGSFGAGGNRDRGATNINVRAAMVHVFGDLLQSIGVLISAYLIKNDPALKLADPICTFIFSTLVLATTVGIMRDACAILMEAFPRKLNYAAIRLGLEAVPGVRHVHSLRAWSLSMERIVFSAHLAVDVPTDRDMVMRAAQRLLRKRFRLSDITLQIETYDRQAIALCEDCQL</sequence>
<dbReference type="AlphaFoldDB" id="A0A7M7KJJ4"/>
<dbReference type="InterPro" id="IPR058533">
    <property type="entry name" value="Cation_efflux_TM"/>
</dbReference>
<dbReference type="FunFam" id="1.20.1510.10:FF:000002">
    <property type="entry name" value="zinc transporter 3 isoform X1"/>
    <property type="match status" value="1"/>
</dbReference>
<keyword evidence="7" id="KW-0864">Zinc transport</keyword>
<dbReference type="InterPro" id="IPR027470">
    <property type="entry name" value="Cation_efflux_CTD"/>
</dbReference>
<dbReference type="PANTHER" id="PTHR11562">
    <property type="entry name" value="CATION EFFLUX PROTEIN/ ZINC TRANSPORTER"/>
    <property type="match status" value="1"/>
</dbReference>
<proteinExistence type="inferred from homology"/>
<dbReference type="EnsemblMetazoa" id="XM_022811098">
    <property type="protein sequence ID" value="XP_022666833"/>
    <property type="gene ID" value="LOC111252736"/>
</dbReference>
<evidence type="ECO:0000256" key="3">
    <source>
        <dbReference type="ARBA" id="ARBA00022448"/>
    </source>
</evidence>
<evidence type="ECO:0000256" key="11">
    <source>
        <dbReference type="ARBA" id="ARBA00023329"/>
    </source>
</evidence>
<evidence type="ECO:0000256" key="7">
    <source>
        <dbReference type="ARBA" id="ARBA00022906"/>
    </source>
</evidence>
<dbReference type="SUPFAM" id="SSF160240">
    <property type="entry name" value="Cation efflux protein cytoplasmic domain-like"/>
    <property type="match status" value="1"/>
</dbReference>
<dbReference type="InterPro" id="IPR050681">
    <property type="entry name" value="CDF/SLC30A"/>
</dbReference>
<dbReference type="GO" id="GO:0030658">
    <property type="term" value="C:transport vesicle membrane"/>
    <property type="evidence" value="ECO:0007669"/>
    <property type="project" value="UniProtKB-SubCell"/>
</dbReference>
<evidence type="ECO:0000256" key="1">
    <source>
        <dbReference type="ARBA" id="ARBA00004638"/>
    </source>
</evidence>
<name>A0A7M7KJJ4_VARDE</name>
<dbReference type="RefSeq" id="XP_022666832.1">
    <property type="nucleotide sequence ID" value="XM_022811097.1"/>
</dbReference>
<feature type="domain" description="Cation efflux protein transmembrane" evidence="15">
    <location>
        <begin position="171"/>
        <end position="410"/>
    </location>
</feature>
<dbReference type="SUPFAM" id="SSF161111">
    <property type="entry name" value="Cation efflux protein transmembrane domain-like"/>
    <property type="match status" value="1"/>
</dbReference>
<dbReference type="Gene3D" id="1.20.1510.10">
    <property type="entry name" value="Cation efflux protein transmembrane domain"/>
    <property type="match status" value="1"/>
</dbReference>
<feature type="transmembrane region" description="Helical" evidence="14">
    <location>
        <begin position="385"/>
        <end position="406"/>
    </location>
</feature>
<keyword evidence="11" id="KW-0968">Cytoplasmic vesicle</keyword>
<evidence type="ECO:0000256" key="12">
    <source>
        <dbReference type="ARBA" id="ARBA00048349"/>
    </source>
</evidence>
<evidence type="ECO:0000256" key="6">
    <source>
        <dbReference type="ARBA" id="ARBA00022833"/>
    </source>
</evidence>
<feature type="transmembrane region" description="Helical" evidence="14">
    <location>
        <begin position="194"/>
        <end position="215"/>
    </location>
</feature>
<comment type="subcellular location">
    <subcellularLocation>
        <location evidence="1">Cytoplasmic vesicle</location>
        <location evidence="1">Secretory vesicle membrane</location>
        <topology evidence="1">Multi-pass membrane protein</topology>
    </subcellularLocation>
</comment>
<evidence type="ECO:0000256" key="10">
    <source>
        <dbReference type="ARBA" id="ARBA00023136"/>
    </source>
</evidence>
<keyword evidence="9" id="KW-0406">Ion transport</keyword>
<dbReference type="Pfam" id="PF01545">
    <property type="entry name" value="Cation_efflux"/>
    <property type="match status" value="1"/>
</dbReference>
<evidence type="ECO:0000256" key="2">
    <source>
        <dbReference type="ARBA" id="ARBA00008873"/>
    </source>
</evidence>
<evidence type="ECO:0000256" key="9">
    <source>
        <dbReference type="ARBA" id="ARBA00023065"/>
    </source>
</evidence>
<evidence type="ECO:0000256" key="5">
    <source>
        <dbReference type="ARBA" id="ARBA00022723"/>
    </source>
</evidence>
<keyword evidence="10 14" id="KW-0472">Membrane</keyword>
<dbReference type="OrthoDB" id="9944568at2759"/>
<feature type="region of interest" description="Disordered" evidence="13">
    <location>
        <begin position="1"/>
        <end position="21"/>
    </location>
</feature>
<feature type="transmembrane region" description="Helical" evidence="14">
    <location>
        <begin position="168"/>
        <end position="188"/>
    </location>
</feature>
<evidence type="ECO:0000256" key="14">
    <source>
        <dbReference type="SAM" id="Phobius"/>
    </source>
</evidence>
<dbReference type="GO" id="GO:0005886">
    <property type="term" value="C:plasma membrane"/>
    <property type="evidence" value="ECO:0007669"/>
    <property type="project" value="TreeGrafter"/>
</dbReference>
<evidence type="ECO:0000259" key="16">
    <source>
        <dbReference type="Pfam" id="PF16916"/>
    </source>
</evidence>
<keyword evidence="6" id="KW-0862">Zinc</keyword>
<keyword evidence="18" id="KW-1185">Reference proteome</keyword>
<dbReference type="KEGG" id="vde:111252736"/>
<evidence type="ECO:0000256" key="8">
    <source>
        <dbReference type="ARBA" id="ARBA00022989"/>
    </source>
</evidence>
<keyword evidence="8 14" id="KW-1133">Transmembrane helix</keyword>
<feature type="transmembrane region" description="Helical" evidence="14">
    <location>
        <begin position="270"/>
        <end position="291"/>
    </location>
</feature>
<accession>A0A7M7KJJ4</accession>
<feature type="transmembrane region" description="Helical" evidence="14">
    <location>
        <begin position="352"/>
        <end position="373"/>
    </location>
</feature>
<evidence type="ECO:0000313" key="18">
    <source>
        <dbReference type="Proteomes" id="UP000594260"/>
    </source>
</evidence>
<organism evidence="17 18">
    <name type="scientific">Varroa destructor</name>
    <name type="common">Honeybee mite</name>
    <dbReference type="NCBI Taxonomy" id="109461"/>
    <lineage>
        <taxon>Eukaryota</taxon>
        <taxon>Metazoa</taxon>
        <taxon>Ecdysozoa</taxon>
        <taxon>Arthropoda</taxon>
        <taxon>Chelicerata</taxon>
        <taxon>Arachnida</taxon>
        <taxon>Acari</taxon>
        <taxon>Parasitiformes</taxon>
        <taxon>Mesostigmata</taxon>
        <taxon>Gamasina</taxon>
        <taxon>Dermanyssoidea</taxon>
        <taxon>Varroidae</taxon>
        <taxon>Varroa</taxon>
    </lineage>
</organism>
<keyword evidence="3" id="KW-0813">Transport</keyword>
<dbReference type="RefSeq" id="XP_022666833.1">
    <property type="nucleotide sequence ID" value="XM_022811098.1"/>
</dbReference>
<reference evidence="17" key="1">
    <citation type="submission" date="2021-01" db="UniProtKB">
        <authorList>
            <consortium name="EnsemblMetazoa"/>
        </authorList>
    </citation>
    <scope>IDENTIFICATION</scope>
</reference>
<comment type="similarity">
    <text evidence="2">Belongs to the cation diffusion facilitator (CDF) transporter (TC 2.A.4) family. SLC30A subfamily.</text>
</comment>
<keyword evidence="5" id="KW-0479">Metal-binding</keyword>
<dbReference type="OMA" id="LSMQLIW"/>
<dbReference type="Proteomes" id="UP000594260">
    <property type="component" value="Unplaced"/>
</dbReference>
<dbReference type="InParanoid" id="A0A7M7KJJ4"/>
<dbReference type="GO" id="GO:0010043">
    <property type="term" value="P:response to zinc ion"/>
    <property type="evidence" value="ECO:0007669"/>
    <property type="project" value="TreeGrafter"/>
</dbReference>
<comment type="catalytic activity">
    <reaction evidence="12">
        <text>Zn(2+)(in) + 2 H(+)(out) = Zn(2+)(out) + 2 H(+)(in)</text>
        <dbReference type="Rhea" id="RHEA:72627"/>
        <dbReference type="ChEBI" id="CHEBI:15378"/>
        <dbReference type="ChEBI" id="CHEBI:29105"/>
    </reaction>
</comment>
<protein>
    <submittedName>
        <fullName evidence="17">Uncharacterized protein</fullName>
    </submittedName>
</protein>
<feature type="transmembrane region" description="Helical" evidence="14">
    <location>
        <begin position="236"/>
        <end position="258"/>
    </location>
</feature>
<feature type="region of interest" description="Disordered" evidence="13">
    <location>
        <begin position="126"/>
        <end position="154"/>
    </location>
</feature>
<dbReference type="GO" id="GO:0005385">
    <property type="term" value="F:zinc ion transmembrane transporter activity"/>
    <property type="evidence" value="ECO:0007669"/>
    <property type="project" value="TreeGrafter"/>
</dbReference>
<evidence type="ECO:0000259" key="15">
    <source>
        <dbReference type="Pfam" id="PF01545"/>
    </source>
</evidence>
<dbReference type="GeneID" id="111252736"/>
<dbReference type="Pfam" id="PF16916">
    <property type="entry name" value="ZT_dimer"/>
    <property type="match status" value="1"/>
</dbReference>
<dbReference type="RefSeq" id="XP_022666831.1">
    <property type="nucleotide sequence ID" value="XM_022811096.1"/>
</dbReference>
<dbReference type="PANTHER" id="PTHR11562:SF84">
    <property type="entry name" value="LD05335P"/>
    <property type="match status" value="1"/>
</dbReference>
<evidence type="ECO:0000256" key="13">
    <source>
        <dbReference type="SAM" id="MobiDB-lite"/>
    </source>
</evidence>
<dbReference type="GO" id="GO:0046872">
    <property type="term" value="F:metal ion binding"/>
    <property type="evidence" value="ECO:0007669"/>
    <property type="project" value="UniProtKB-KW"/>
</dbReference>
<dbReference type="InterPro" id="IPR002524">
    <property type="entry name" value="Cation_efflux"/>
</dbReference>
<keyword evidence="4 14" id="KW-0812">Transmembrane</keyword>
<evidence type="ECO:0000256" key="4">
    <source>
        <dbReference type="ARBA" id="ARBA00022692"/>
    </source>
</evidence>
<dbReference type="EnsemblMetazoa" id="XM_022811096">
    <property type="protein sequence ID" value="XP_022666831"/>
    <property type="gene ID" value="LOC111252736"/>
</dbReference>
<evidence type="ECO:0000313" key="17">
    <source>
        <dbReference type="EnsemblMetazoa" id="XP_022666831"/>
    </source>
</evidence>
<dbReference type="InterPro" id="IPR036837">
    <property type="entry name" value="Cation_efflux_CTD_sf"/>
</dbReference>